<comment type="caution">
    <text evidence="3">The sequence shown here is derived from an EMBL/GenBank/DDBJ whole genome shotgun (WGS) entry which is preliminary data.</text>
</comment>
<feature type="domain" description="HTH cro/C1-type" evidence="2">
    <location>
        <begin position="7"/>
        <end position="61"/>
    </location>
</feature>
<dbReference type="InterPro" id="IPR001387">
    <property type="entry name" value="Cro/C1-type_HTH"/>
</dbReference>
<dbReference type="Proteomes" id="UP000266391">
    <property type="component" value="Unassembled WGS sequence"/>
</dbReference>
<proteinExistence type="predicted"/>
<dbReference type="Pfam" id="PF01381">
    <property type="entry name" value="HTH_3"/>
    <property type="match status" value="1"/>
</dbReference>
<dbReference type="PANTHER" id="PTHR46797">
    <property type="entry name" value="HTH-TYPE TRANSCRIPTIONAL REGULATOR"/>
    <property type="match status" value="1"/>
</dbReference>
<name>A0A396AEL5_9FIRM</name>
<dbReference type="AlphaFoldDB" id="A0A396AEL5"/>
<protein>
    <submittedName>
        <fullName evidence="3">XRE family transcriptional regulator</fullName>
    </submittedName>
</protein>
<dbReference type="RefSeq" id="WP_118093810.1">
    <property type="nucleotide sequence ID" value="NZ_QSIQ01000049.1"/>
</dbReference>
<dbReference type="PROSITE" id="PS50943">
    <property type="entry name" value="HTH_CROC1"/>
    <property type="match status" value="1"/>
</dbReference>
<dbReference type="InterPro" id="IPR050807">
    <property type="entry name" value="TransReg_Diox_bact_type"/>
</dbReference>
<dbReference type="CDD" id="cd00093">
    <property type="entry name" value="HTH_XRE"/>
    <property type="match status" value="1"/>
</dbReference>
<evidence type="ECO:0000256" key="1">
    <source>
        <dbReference type="ARBA" id="ARBA00023125"/>
    </source>
</evidence>
<dbReference type="SMART" id="SM00530">
    <property type="entry name" value="HTH_XRE"/>
    <property type="match status" value="1"/>
</dbReference>
<accession>A0A396AEL5</accession>
<evidence type="ECO:0000313" key="4">
    <source>
        <dbReference type="Proteomes" id="UP000266391"/>
    </source>
</evidence>
<dbReference type="Gene3D" id="1.10.260.40">
    <property type="entry name" value="lambda repressor-like DNA-binding domains"/>
    <property type="match status" value="1"/>
</dbReference>
<sequence>MNIGEKITYYRKKKNYSVNKLANLAGISQSYLRDIELGNKNPTIEFLSYICEALNISLKDFFDDDTPSLLDDPLICHIYQLSPKQKDALLTLLNTLMTSDN</sequence>
<dbReference type="SUPFAM" id="SSF47413">
    <property type="entry name" value="lambda repressor-like DNA-binding domains"/>
    <property type="match status" value="1"/>
</dbReference>
<evidence type="ECO:0000259" key="2">
    <source>
        <dbReference type="PROSITE" id="PS50943"/>
    </source>
</evidence>
<evidence type="ECO:0000313" key="3">
    <source>
        <dbReference type="EMBL" id="RHC98266.1"/>
    </source>
</evidence>
<dbReference type="EMBL" id="QSIQ01000049">
    <property type="protein sequence ID" value="RHC98266.1"/>
    <property type="molecule type" value="Genomic_DNA"/>
</dbReference>
<dbReference type="GO" id="GO:0003700">
    <property type="term" value="F:DNA-binding transcription factor activity"/>
    <property type="evidence" value="ECO:0007669"/>
    <property type="project" value="TreeGrafter"/>
</dbReference>
<gene>
    <name evidence="3" type="ORF">DW813_16575</name>
</gene>
<reference evidence="3 4" key="1">
    <citation type="submission" date="2018-08" db="EMBL/GenBank/DDBJ databases">
        <title>A genome reference for cultivated species of the human gut microbiota.</title>
        <authorList>
            <person name="Zou Y."/>
            <person name="Xue W."/>
            <person name="Luo G."/>
        </authorList>
    </citation>
    <scope>NUCLEOTIDE SEQUENCE [LARGE SCALE GENOMIC DNA]</scope>
    <source>
        <strain evidence="3 4">AM32-8LB</strain>
    </source>
</reference>
<dbReference type="GO" id="GO:0005829">
    <property type="term" value="C:cytosol"/>
    <property type="evidence" value="ECO:0007669"/>
    <property type="project" value="TreeGrafter"/>
</dbReference>
<dbReference type="GO" id="GO:0003677">
    <property type="term" value="F:DNA binding"/>
    <property type="evidence" value="ECO:0007669"/>
    <property type="project" value="UniProtKB-KW"/>
</dbReference>
<dbReference type="InterPro" id="IPR010982">
    <property type="entry name" value="Lambda_DNA-bd_dom_sf"/>
</dbReference>
<dbReference type="PANTHER" id="PTHR46797:SF1">
    <property type="entry name" value="METHYLPHOSPHONATE SYNTHASE"/>
    <property type="match status" value="1"/>
</dbReference>
<keyword evidence="1" id="KW-0238">DNA-binding</keyword>
<organism evidence="3 4">
    <name type="scientific">Roseburia inulinivorans</name>
    <dbReference type="NCBI Taxonomy" id="360807"/>
    <lineage>
        <taxon>Bacteria</taxon>
        <taxon>Bacillati</taxon>
        <taxon>Bacillota</taxon>
        <taxon>Clostridia</taxon>
        <taxon>Lachnospirales</taxon>
        <taxon>Lachnospiraceae</taxon>
        <taxon>Roseburia</taxon>
    </lineage>
</organism>